<dbReference type="RefSeq" id="WP_261692781.1">
    <property type="nucleotide sequence ID" value="NZ_CP104694.1"/>
</dbReference>
<feature type="signal peptide" evidence="1">
    <location>
        <begin position="1"/>
        <end position="18"/>
    </location>
</feature>
<accession>A0ABY6BBT7</accession>
<evidence type="ECO:0000256" key="1">
    <source>
        <dbReference type="SAM" id="SignalP"/>
    </source>
</evidence>
<name>A0ABY6BBT7_9GAMM</name>
<feature type="domain" description="Metallo-beta-lactamase" evidence="2">
    <location>
        <begin position="301"/>
        <end position="483"/>
    </location>
</feature>
<sequence>MLRLSALALALLPLMAQADNPETLTERSNTRAREVLDATVAAMGGAEAIRGVKGVRLTLEGETWPRMQMPTPEAPFEAGRSKEVLLLDLAGNRLNLETSNSGAGFEAHNRTVLKNGEGTNYDYRARVATPIPVAQSSQQQLVQYQRRLPNLILRQALDRQNSLRYLGEDTYAGAPHDVITFVMPDTQQVAVYVDSKTKLISKYELAFTDPLAGEEASEVLFGDYVDNGNVKVPRRWEFRQAGEAVSRFDAKVEINPAITDASFEVAAEGFTKAQPVPNELPQRVEKLGEGVYVFHNGAGQNQNTLAVAFKDYVLAVEAPGSSGGAENVMRQIKETIPGKPIRYVVMTHHHGDHIGGLRGFIAEGATVVTTKGNRNVVETMAKAPQNDRLGKSPRAPEFLFVEKGRRVITDGEQTVELIDVGPHPHAREMLVAYLPKHRVLFQGDLFFIPNNDAPVGPPQEGTLAFARFLKDKKLKVDKIAAVHGRTVTIEEFTQATENATKSASR</sequence>
<dbReference type="InterPro" id="IPR050855">
    <property type="entry name" value="NDM-1-like"/>
</dbReference>
<dbReference type="InterPro" id="IPR001279">
    <property type="entry name" value="Metallo-B-lactamas"/>
</dbReference>
<gene>
    <name evidence="3" type="ORF">N4264_13525</name>
</gene>
<dbReference type="InterPro" id="IPR036866">
    <property type="entry name" value="RibonucZ/Hydroxyglut_hydro"/>
</dbReference>
<keyword evidence="4" id="KW-1185">Reference proteome</keyword>
<organism evidence="3 4">
    <name type="scientific">Tahibacter amnicola</name>
    <dbReference type="NCBI Taxonomy" id="2976241"/>
    <lineage>
        <taxon>Bacteria</taxon>
        <taxon>Pseudomonadati</taxon>
        <taxon>Pseudomonadota</taxon>
        <taxon>Gammaproteobacteria</taxon>
        <taxon>Lysobacterales</taxon>
        <taxon>Rhodanobacteraceae</taxon>
        <taxon>Tahibacter</taxon>
    </lineage>
</organism>
<dbReference type="SMART" id="SM00849">
    <property type="entry name" value="Lactamase_B"/>
    <property type="match status" value="1"/>
</dbReference>
<keyword evidence="1" id="KW-0732">Signal</keyword>
<protein>
    <submittedName>
        <fullName evidence="3">MBL fold metallo-hydrolase</fullName>
    </submittedName>
</protein>
<reference evidence="3" key="1">
    <citation type="submission" date="2022-09" db="EMBL/GenBank/DDBJ databases">
        <title>Tahibacter sp. nov., isolated from a fresh water.</title>
        <authorList>
            <person name="Baek J.H."/>
            <person name="Lee J.K."/>
            <person name="Kim J.M."/>
            <person name="Jeon C.O."/>
        </authorList>
    </citation>
    <scope>NUCLEOTIDE SEQUENCE</scope>
    <source>
        <strain evidence="3">W38</strain>
    </source>
</reference>
<dbReference type="Proteomes" id="UP001064632">
    <property type="component" value="Chromosome"/>
</dbReference>
<dbReference type="PANTHER" id="PTHR42951:SF20">
    <property type="entry name" value="BETA LACTAMASE"/>
    <property type="match status" value="1"/>
</dbReference>
<proteinExistence type="predicted"/>
<dbReference type="Pfam" id="PF00753">
    <property type="entry name" value="Lactamase_B"/>
    <property type="match status" value="1"/>
</dbReference>
<dbReference type="EMBL" id="CP104694">
    <property type="protein sequence ID" value="UXI65785.1"/>
    <property type="molecule type" value="Genomic_DNA"/>
</dbReference>
<evidence type="ECO:0000313" key="4">
    <source>
        <dbReference type="Proteomes" id="UP001064632"/>
    </source>
</evidence>
<dbReference type="SUPFAM" id="SSF56281">
    <property type="entry name" value="Metallo-hydrolase/oxidoreductase"/>
    <property type="match status" value="1"/>
</dbReference>
<dbReference type="Gene3D" id="3.60.15.10">
    <property type="entry name" value="Ribonuclease Z/Hydroxyacylglutathione hydrolase-like"/>
    <property type="match status" value="1"/>
</dbReference>
<evidence type="ECO:0000259" key="2">
    <source>
        <dbReference type="SMART" id="SM00849"/>
    </source>
</evidence>
<evidence type="ECO:0000313" key="3">
    <source>
        <dbReference type="EMBL" id="UXI65785.1"/>
    </source>
</evidence>
<feature type="chain" id="PRO_5046997905" evidence="1">
    <location>
        <begin position="19"/>
        <end position="505"/>
    </location>
</feature>
<dbReference type="PANTHER" id="PTHR42951">
    <property type="entry name" value="METALLO-BETA-LACTAMASE DOMAIN-CONTAINING"/>
    <property type="match status" value="1"/>
</dbReference>